<gene>
    <name evidence="9" type="ORF">GCM10023353_33790</name>
</gene>
<evidence type="ECO:0000256" key="6">
    <source>
        <dbReference type="ARBA" id="ARBA00022842"/>
    </source>
</evidence>
<dbReference type="PANTHER" id="PTHR13058">
    <property type="entry name" value="THREE PRIME REPAIR EXONUCLEASE 1, 2"/>
    <property type="match status" value="1"/>
</dbReference>
<comment type="similarity">
    <text evidence="7">Belongs to the exonuclease superfamily. TREX family.</text>
</comment>
<dbReference type="Gene3D" id="3.30.420.10">
    <property type="entry name" value="Ribonuclease H-like superfamily/Ribonuclease H"/>
    <property type="match status" value="1"/>
</dbReference>
<dbReference type="InterPro" id="IPR040393">
    <property type="entry name" value="TREX1/2"/>
</dbReference>
<evidence type="ECO:0000313" key="9">
    <source>
        <dbReference type="EMBL" id="GAA4822510.1"/>
    </source>
</evidence>
<protein>
    <submittedName>
        <fullName evidence="9">3'-5' exonuclease</fullName>
    </submittedName>
</protein>
<organism evidence="9 10">
    <name type="scientific">Tomitella cavernea</name>
    <dbReference type="NCBI Taxonomy" id="1387982"/>
    <lineage>
        <taxon>Bacteria</taxon>
        <taxon>Bacillati</taxon>
        <taxon>Actinomycetota</taxon>
        <taxon>Actinomycetes</taxon>
        <taxon>Mycobacteriales</taxon>
        <taxon>Tomitella</taxon>
    </lineage>
</organism>
<evidence type="ECO:0000256" key="2">
    <source>
        <dbReference type="ARBA" id="ARBA00022722"/>
    </source>
</evidence>
<evidence type="ECO:0000256" key="4">
    <source>
        <dbReference type="ARBA" id="ARBA00022801"/>
    </source>
</evidence>
<dbReference type="RefSeq" id="WP_200174037.1">
    <property type="nucleotide sequence ID" value="NZ_BAABKQ010000001.1"/>
</dbReference>
<keyword evidence="10" id="KW-1185">Reference proteome</keyword>
<reference evidence="10" key="1">
    <citation type="journal article" date="2019" name="Int. J. Syst. Evol. Microbiol.">
        <title>The Global Catalogue of Microorganisms (GCM) 10K type strain sequencing project: providing services to taxonomists for standard genome sequencing and annotation.</title>
        <authorList>
            <consortium name="The Broad Institute Genomics Platform"/>
            <consortium name="The Broad Institute Genome Sequencing Center for Infectious Disease"/>
            <person name="Wu L."/>
            <person name="Ma J."/>
        </authorList>
    </citation>
    <scope>NUCLEOTIDE SEQUENCE [LARGE SCALE GENOMIC DNA]</scope>
    <source>
        <strain evidence="10">JCM 18542</strain>
    </source>
</reference>
<dbReference type="GO" id="GO:0004527">
    <property type="term" value="F:exonuclease activity"/>
    <property type="evidence" value="ECO:0007669"/>
    <property type="project" value="UniProtKB-KW"/>
</dbReference>
<evidence type="ECO:0000256" key="3">
    <source>
        <dbReference type="ARBA" id="ARBA00022723"/>
    </source>
</evidence>
<dbReference type="Pfam" id="PF00929">
    <property type="entry name" value="RNase_T"/>
    <property type="match status" value="1"/>
</dbReference>
<feature type="domain" description="Exonuclease" evidence="8">
    <location>
        <begin position="8"/>
        <end position="191"/>
    </location>
</feature>
<evidence type="ECO:0000313" key="10">
    <source>
        <dbReference type="Proteomes" id="UP001500839"/>
    </source>
</evidence>
<dbReference type="CDD" id="cd06127">
    <property type="entry name" value="DEDDh"/>
    <property type="match status" value="1"/>
</dbReference>
<dbReference type="InterPro" id="IPR012337">
    <property type="entry name" value="RNaseH-like_sf"/>
</dbReference>
<evidence type="ECO:0000256" key="7">
    <source>
        <dbReference type="ARBA" id="ARBA00025769"/>
    </source>
</evidence>
<keyword evidence="2" id="KW-0540">Nuclease</keyword>
<dbReference type="SUPFAM" id="SSF53098">
    <property type="entry name" value="Ribonuclease H-like"/>
    <property type="match status" value="1"/>
</dbReference>
<keyword evidence="6" id="KW-0460">Magnesium</keyword>
<dbReference type="SMART" id="SM00479">
    <property type="entry name" value="EXOIII"/>
    <property type="match status" value="1"/>
</dbReference>
<comment type="cofactor">
    <cofactor evidence="1">
        <name>Mg(2+)</name>
        <dbReference type="ChEBI" id="CHEBI:18420"/>
    </cofactor>
</comment>
<sequence length="236" mass="25588">MNTWSDQPVCAFDLETTGPDPLSARIVTACVAMLSPAPRSGSAPAPSPDPVRTWLVDPGIPIPAGATAVHGISTEAARAGGAEYRSGYTEIRDVLQQAWEAGAVVVAFNASFDLTLMDAEGRRQGFPPLAPALVADPYVIDREMDRYRRGKRTLGDVCRHYGVRLDSSHEAQADAVAAAHLLAALVGRYPDLRTLDIVAEQTRWHAERQRSFAEYLVRNGRDAADVNGEWPIRRAA</sequence>
<dbReference type="PANTHER" id="PTHR13058:SF19">
    <property type="entry name" value="LD40940P"/>
    <property type="match status" value="1"/>
</dbReference>
<dbReference type="InterPro" id="IPR013520">
    <property type="entry name" value="Ribonucl_H"/>
</dbReference>
<proteinExistence type="inferred from homology"/>
<dbReference type="InterPro" id="IPR036397">
    <property type="entry name" value="RNaseH_sf"/>
</dbReference>
<evidence type="ECO:0000256" key="1">
    <source>
        <dbReference type="ARBA" id="ARBA00001946"/>
    </source>
</evidence>
<comment type="caution">
    <text evidence="9">The sequence shown here is derived from an EMBL/GenBank/DDBJ whole genome shotgun (WGS) entry which is preliminary data.</text>
</comment>
<accession>A0ABP9D0G8</accession>
<name>A0ABP9D0G8_9ACTN</name>
<keyword evidence="5 9" id="KW-0269">Exonuclease</keyword>
<evidence type="ECO:0000256" key="5">
    <source>
        <dbReference type="ARBA" id="ARBA00022839"/>
    </source>
</evidence>
<keyword evidence="3" id="KW-0479">Metal-binding</keyword>
<dbReference type="EMBL" id="BAABKQ010000001">
    <property type="protein sequence ID" value="GAA4822510.1"/>
    <property type="molecule type" value="Genomic_DNA"/>
</dbReference>
<keyword evidence="4" id="KW-0378">Hydrolase</keyword>
<dbReference type="Proteomes" id="UP001500839">
    <property type="component" value="Unassembled WGS sequence"/>
</dbReference>
<evidence type="ECO:0000259" key="8">
    <source>
        <dbReference type="SMART" id="SM00479"/>
    </source>
</evidence>
<dbReference type="NCBIfam" id="NF005927">
    <property type="entry name" value="PRK07942.1"/>
    <property type="match status" value="1"/>
</dbReference>